<organism evidence="4">
    <name type="scientific">Rodentolepis nana</name>
    <name type="common">Dwarf tapeworm</name>
    <name type="synonym">Hymenolepis nana</name>
    <dbReference type="NCBI Taxonomy" id="102285"/>
    <lineage>
        <taxon>Eukaryota</taxon>
        <taxon>Metazoa</taxon>
        <taxon>Spiralia</taxon>
        <taxon>Lophotrochozoa</taxon>
        <taxon>Platyhelminthes</taxon>
        <taxon>Cestoda</taxon>
        <taxon>Eucestoda</taxon>
        <taxon>Cyclophyllidea</taxon>
        <taxon>Hymenolepididae</taxon>
        <taxon>Rodentolepis</taxon>
    </lineage>
</organism>
<proteinExistence type="predicted"/>
<dbReference type="WBParaSite" id="HNAJ_0000861601-mRNA-1">
    <property type="protein sequence ID" value="HNAJ_0000861601-mRNA-1"/>
    <property type="gene ID" value="HNAJ_0000861601"/>
</dbReference>
<reference evidence="2 3" key="2">
    <citation type="submission" date="2018-11" db="EMBL/GenBank/DDBJ databases">
        <authorList>
            <consortium name="Pathogen Informatics"/>
        </authorList>
    </citation>
    <scope>NUCLEOTIDE SEQUENCE [LARGE SCALE GENOMIC DNA]</scope>
</reference>
<evidence type="ECO:0000313" key="2">
    <source>
        <dbReference type="EMBL" id="VDO04637.1"/>
    </source>
</evidence>
<dbReference type="OrthoDB" id="10544872at2759"/>
<evidence type="ECO:0000256" key="1">
    <source>
        <dbReference type="SAM" id="SignalP"/>
    </source>
</evidence>
<protein>
    <submittedName>
        <fullName evidence="4">Cadherin_2 domain-containing protein</fullName>
    </submittedName>
</protein>
<reference evidence="4" key="1">
    <citation type="submission" date="2017-02" db="UniProtKB">
        <authorList>
            <consortium name="WormBaseParasite"/>
        </authorList>
    </citation>
    <scope>IDENTIFICATION</scope>
</reference>
<dbReference type="Proteomes" id="UP000278807">
    <property type="component" value="Unassembled WGS sequence"/>
</dbReference>
<feature type="chain" id="PRO_5043131982" evidence="1">
    <location>
        <begin position="24"/>
        <end position="133"/>
    </location>
</feature>
<dbReference type="EMBL" id="UZAE01012338">
    <property type="protein sequence ID" value="VDO04637.1"/>
    <property type="molecule type" value="Genomic_DNA"/>
</dbReference>
<feature type="signal peptide" evidence="1">
    <location>
        <begin position="1"/>
        <end position="23"/>
    </location>
</feature>
<evidence type="ECO:0000313" key="4">
    <source>
        <dbReference type="WBParaSite" id="HNAJ_0000861601-mRNA-1"/>
    </source>
</evidence>
<gene>
    <name evidence="2" type="ORF">HNAJ_LOCUS8612</name>
</gene>
<evidence type="ECO:0000313" key="3">
    <source>
        <dbReference type="Proteomes" id="UP000278807"/>
    </source>
</evidence>
<dbReference type="Gene3D" id="2.60.40.60">
    <property type="entry name" value="Cadherins"/>
    <property type="match status" value="1"/>
</dbReference>
<dbReference type="AlphaFoldDB" id="A0A0R3TMQ7"/>
<keyword evidence="1" id="KW-0732">Signal</keyword>
<sequence length="133" mass="15136">MTGRNRSISLILFIIFLIPDIHTSTWRIPATEVKHKLKENSQPGQIIGIVTGLSSQKSVTNALGAPSQFFQLDPITRELSLKTEIDAEKLCALATRRDDDKGRSLKFMRQNSMPFMLLIFEILCNNIMRLYNL</sequence>
<accession>A0A0R3TMQ7</accession>
<keyword evidence="3" id="KW-1185">Reference proteome</keyword>
<name>A0A0R3TMQ7_RODNA</name>